<keyword evidence="2" id="KW-0472">Membrane</keyword>
<feature type="transmembrane region" description="Helical" evidence="2">
    <location>
        <begin position="117"/>
        <end position="138"/>
    </location>
</feature>
<dbReference type="AlphaFoldDB" id="A0A8H5LML8"/>
<feature type="region of interest" description="Disordered" evidence="1">
    <location>
        <begin position="302"/>
        <end position="324"/>
    </location>
</feature>
<dbReference type="OrthoDB" id="3197626at2759"/>
<name>A0A8H5LML8_9AGAR</name>
<gene>
    <name evidence="3" type="ORF">D9758_008332</name>
</gene>
<proteinExistence type="predicted"/>
<keyword evidence="2" id="KW-0812">Transmembrane</keyword>
<evidence type="ECO:0000313" key="4">
    <source>
        <dbReference type="Proteomes" id="UP000559256"/>
    </source>
</evidence>
<accession>A0A8H5LML8</accession>
<keyword evidence="2" id="KW-1133">Transmembrane helix</keyword>
<feature type="transmembrane region" description="Helical" evidence="2">
    <location>
        <begin position="158"/>
        <end position="180"/>
    </location>
</feature>
<dbReference type="Proteomes" id="UP000559256">
    <property type="component" value="Unassembled WGS sequence"/>
</dbReference>
<feature type="transmembrane region" description="Helical" evidence="2">
    <location>
        <begin position="84"/>
        <end position="105"/>
    </location>
</feature>
<organism evidence="3 4">
    <name type="scientific">Tetrapyrgos nigripes</name>
    <dbReference type="NCBI Taxonomy" id="182062"/>
    <lineage>
        <taxon>Eukaryota</taxon>
        <taxon>Fungi</taxon>
        <taxon>Dikarya</taxon>
        <taxon>Basidiomycota</taxon>
        <taxon>Agaricomycotina</taxon>
        <taxon>Agaricomycetes</taxon>
        <taxon>Agaricomycetidae</taxon>
        <taxon>Agaricales</taxon>
        <taxon>Marasmiineae</taxon>
        <taxon>Marasmiaceae</taxon>
        <taxon>Tetrapyrgos</taxon>
    </lineage>
</organism>
<evidence type="ECO:0000256" key="2">
    <source>
        <dbReference type="SAM" id="Phobius"/>
    </source>
</evidence>
<evidence type="ECO:0000313" key="3">
    <source>
        <dbReference type="EMBL" id="KAF5363170.1"/>
    </source>
</evidence>
<reference evidence="3 4" key="1">
    <citation type="journal article" date="2020" name="ISME J.">
        <title>Uncovering the hidden diversity of litter-decomposition mechanisms in mushroom-forming fungi.</title>
        <authorList>
            <person name="Floudas D."/>
            <person name="Bentzer J."/>
            <person name="Ahren D."/>
            <person name="Johansson T."/>
            <person name="Persson P."/>
            <person name="Tunlid A."/>
        </authorList>
    </citation>
    <scope>NUCLEOTIDE SEQUENCE [LARGE SCALE GENOMIC DNA]</scope>
    <source>
        <strain evidence="3 4">CBS 291.85</strain>
    </source>
</reference>
<dbReference type="EMBL" id="JAACJM010000034">
    <property type="protein sequence ID" value="KAF5363170.1"/>
    <property type="molecule type" value="Genomic_DNA"/>
</dbReference>
<evidence type="ECO:0000256" key="1">
    <source>
        <dbReference type="SAM" id="MobiDB-lite"/>
    </source>
</evidence>
<feature type="compositionally biased region" description="Polar residues" evidence="1">
    <location>
        <begin position="314"/>
        <end position="324"/>
    </location>
</feature>
<comment type="caution">
    <text evidence="3">The sequence shown here is derived from an EMBL/GenBank/DDBJ whole genome shotgun (WGS) entry which is preliminary data.</text>
</comment>
<protein>
    <submittedName>
        <fullName evidence="3">Uncharacterized protein</fullName>
    </submittedName>
</protein>
<keyword evidence="4" id="KW-1185">Reference proteome</keyword>
<sequence>MVDWQSSGTVAANAASNGKLVHAILGIYLWDWINTLDFDWTLLTGRRKFRWPLVFYFCGRYAMLAALIGFTVALDVRNEINCQALYQVLQVLSNTALGVASINLAIRTMSIWDQNRYINAGLSLLILGQFGIIIRSMFHVNATFAPTSGCTVVSAESNILGGMYIYSMGIDLVLLILTAYKLEFRLTHNGLAKVMVKDGLFYFAFAFIGTLVAVVRIPDFLSISTAETEDIFDQVFSFLDLNTVMALIGNTLKLSTSIPATTFATISACTVARLEPYYANPGNPPVRATASFPVFSNPVNTNDDNLHSRGTPDLGQQSSSQRVN</sequence>
<feature type="transmembrane region" description="Helical" evidence="2">
    <location>
        <begin position="200"/>
        <end position="218"/>
    </location>
</feature>
<feature type="transmembrane region" description="Helical" evidence="2">
    <location>
        <begin position="53"/>
        <end position="72"/>
    </location>
</feature>